<feature type="region of interest" description="Disordered" evidence="1">
    <location>
        <begin position="591"/>
        <end position="634"/>
    </location>
</feature>
<dbReference type="SUPFAM" id="SSF81383">
    <property type="entry name" value="F-box domain"/>
    <property type="match status" value="1"/>
</dbReference>
<dbReference type="GO" id="GO:0005829">
    <property type="term" value="C:cytosol"/>
    <property type="evidence" value="ECO:0007669"/>
    <property type="project" value="TreeGrafter"/>
</dbReference>
<dbReference type="GO" id="GO:0071108">
    <property type="term" value="P:protein K48-linked deubiquitination"/>
    <property type="evidence" value="ECO:0007669"/>
    <property type="project" value="TreeGrafter"/>
</dbReference>
<dbReference type="Proteomes" id="UP000749646">
    <property type="component" value="Unassembled WGS sequence"/>
</dbReference>
<dbReference type="CDD" id="cd09917">
    <property type="entry name" value="F-box_SF"/>
    <property type="match status" value="1"/>
</dbReference>
<dbReference type="Pfam" id="PF04424">
    <property type="entry name" value="MINDY_DUB"/>
    <property type="match status" value="1"/>
</dbReference>
<gene>
    <name evidence="3" type="ORF">BGZ65_008486</name>
</gene>
<evidence type="ECO:0000313" key="4">
    <source>
        <dbReference type="Proteomes" id="UP000749646"/>
    </source>
</evidence>
<organism evidence="3 4">
    <name type="scientific">Modicella reniformis</name>
    <dbReference type="NCBI Taxonomy" id="1440133"/>
    <lineage>
        <taxon>Eukaryota</taxon>
        <taxon>Fungi</taxon>
        <taxon>Fungi incertae sedis</taxon>
        <taxon>Mucoromycota</taxon>
        <taxon>Mortierellomycotina</taxon>
        <taxon>Mortierellomycetes</taxon>
        <taxon>Mortierellales</taxon>
        <taxon>Mortierellaceae</taxon>
        <taxon>Modicella</taxon>
    </lineage>
</organism>
<comment type="caution">
    <text evidence="3">The sequence shown here is derived from an EMBL/GenBank/DDBJ whole genome shotgun (WGS) entry which is preliminary data.</text>
</comment>
<dbReference type="SMART" id="SM00028">
    <property type="entry name" value="TPR"/>
    <property type="match status" value="2"/>
</dbReference>
<dbReference type="InterPro" id="IPR001810">
    <property type="entry name" value="F-box_dom"/>
</dbReference>
<dbReference type="InterPro" id="IPR036047">
    <property type="entry name" value="F-box-like_dom_sf"/>
</dbReference>
<feature type="compositionally biased region" description="Polar residues" evidence="1">
    <location>
        <begin position="670"/>
        <end position="708"/>
    </location>
</feature>
<dbReference type="SUPFAM" id="SSF52047">
    <property type="entry name" value="RNI-like"/>
    <property type="match status" value="1"/>
</dbReference>
<accession>A0A9P6IMY2</accession>
<dbReference type="PROSITE" id="PS50181">
    <property type="entry name" value="FBOX"/>
    <property type="match status" value="1"/>
</dbReference>
<dbReference type="Pfam" id="PF00646">
    <property type="entry name" value="F-box"/>
    <property type="match status" value="1"/>
</dbReference>
<evidence type="ECO:0000259" key="2">
    <source>
        <dbReference type="PROSITE" id="PS50181"/>
    </source>
</evidence>
<dbReference type="Gene3D" id="1.25.40.10">
    <property type="entry name" value="Tetratricopeptide repeat domain"/>
    <property type="match status" value="1"/>
</dbReference>
<dbReference type="AlphaFoldDB" id="A0A9P6IMY2"/>
<proteinExistence type="predicted"/>
<dbReference type="Gene3D" id="3.80.10.10">
    <property type="entry name" value="Ribonuclease Inhibitor"/>
    <property type="match status" value="1"/>
</dbReference>
<dbReference type="PANTHER" id="PTHR18063:SF6">
    <property type="entry name" value="UBIQUITIN CARBOXYL-TERMINAL HYDROLASE"/>
    <property type="match status" value="1"/>
</dbReference>
<dbReference type="GO" id="GO:1990380">
    <property type="term" value="F:K48-linked deubiquitinase activity"/>
    <property type="evidence" value="ECO:0007669"/>
    <property type="project" value="InterPro"/>
</dbReference>
<protein>
    <recommendedName>
        <fullName evidence="2">F-box domain-containing protein</fullName>
    </recommendedName>
</protein>
<dbReference type="InterPro" id="IPR032675">
    <property type="entry name" value="LRR_dom_sf"/>
</dbReference>
<feature type="domain" description="F-box" evidence="2">
    <location>
        <begin position="181"/>
        <end position="228"/>
    </location>
</feature>
<dbReference type="Gene3D" id="1.20.1280.50">
    <property type="match status" value="1"/>
</dbReference>
<feature type="compositionally biased region" description="Polar residues" evidence="1">
    <location>
        <begin position="719"/>
        <end position="752"/>
    </location>
</feature>
<evidence type="ECO:0000256" key="1">
    <source>
        <dbReference type="SAM" id="MobiDB-lite"/>
    </source>
</evidence>
<dbReference type="InterPro" id="IPR011990">
    <property type="entry name" value="TPR-like_helical_dom_sf"/>
</dbReference>
<dbReference type="InterPro" id="IPR019734">
    <property type="entry name" value="TPR_rpt"/>
</dbReference>
<dbReference type="PANTHER" id="PTHR18063">
    <property type="entry name" value="NF-E2 INDUCIBLE PROTEIN"/>
    <property type="match status" value="1"/>
</dbReference>
<keyword evidence="4" id="KW-1185">Reference proteome</keyword>
<name>A0A9P6IMY2_9FUNG</name>
<reference evidence="3" key="1">
    <citation type="journal article" date="2020" name="Fungal Divers.">
        <title>Resolving the Mortierellaceae phylogeny through synthesis of multi-gene phylogenetics and phylogenomics.</title>
        <authorList>
            <person name="Vandepol N."/>
            <person name="Liber J."/>
            <person name="Desiro A."/>
            <person name="Na H."/>
            <person name="Kennedy M."/>
            <person name="Barry K."/>
            <person name="Grigoriev I.V."/>
            <person name="Miller A.N."/>
            <person name="O'Donnell K."/>
            <person name="Stajich J.E."/>
            <person name="Bonito G."/>
        </authorList>
    </citation>
    <scope>NUCLEOTIDE SEQUENCE</scope>
    <source>
        <strain evidence="3">MES-2147</strain>
    </source>
</reference>
<dbReference type="GO" id="GO:0016807">
    <property type="term" value="F:cysteine-type carboxypeptidase activity"/>
    <property type="evidence" value="ECO:0007669"/>
    <property type="project" value="TreeGrafter"/>
</dbReference>
<feature type="region of interest" description="Disordered" evidence="1">
    <location>
        <begin position="1"/>
        <end position="31"/>
    </location>
</feature>
<dbReference type="InterPro" id="IPR033979">
    <property type="entry name" value="MINDY_domain"/>
</dbReference>
<dbReference type="EMBL" id="JAAAHW010009485">
    <property type="protein sequence ID" value="KAF9940039.1"/>
    <property type="molecule type" value="Genomic_DNA"/>
</dbReference>
<evidence type="ECO:0000313" key="3">
    <source>
        <dbReference type="EMBL" id="KAF9940039.1"/>
    </source>
</evidence>
<dbReference type="GO" id="GO:0071944">
    <property type="term" value="C:cell periphery"/>
    <property type="evidence" value="ECO:0007669"/>
    <property type="project" value="TreeGrafter"/>
</dbReference>
<feature type="region of interest" description="Disordered" evidence="1">
    <location>
        <begin position="670"/>
        <end position="762"/>
    </location>
</feature>
<dbReference type="OrthoDB" id="2218971at2759"/>
<dbReference type="SUPFAM" id="SSF48452">
    <property type="entry name" value="TPR-like"/>
    <property type="match status" value="1"/>
</dbReference>
<dbReference type="GO" id="GO:0004843">
    <property type="term" value="F:cysteine-type deubiquitinase activity"/>
    <property type="evidence" value="ECO:0007669"/>
    <property type="project" value="InterPro"/>
</dbReference>
<sequence>MSAVSSASGPPKRPSLYSKPGGVSSSNKSAGIVCPEPVAQSRAGPTVTSAGIGSATTVPTLPPKESVPVNGLVQLARQSFSQKDFFAALQYLTRALVIAPKDINILDSRAASFEKLGRLDDALTDAKTMIKINPQNPKGYLRAGKILRLQQNIKSSARVYIAGTERSVKGTKDYEKEARVLDPIERLPLELLMIIFGNLNFTERIRCLEISKKWMTYLGSVRHFWYSIDLARRVPSSIRIQNHSLYLPTLPDHDTNNRVTNRTVINLVKYTPPKALRLGCAQQITGALFTQMTKMRRTGALEVLSLRMNSRVYAQEFPVLWSATPKLRSLDLHECLGVTDTVVVAVLERCPLLEELDISECRITEACVMINSTVPLPNMKKLVIGHWGTQFAKEGVDELVARFPNLNTLDIRTMRPRGIEALENICQLKHLKHLYTDSVETSGDVATSLVVQRWVEGIPNLESLRLNACYSSVSDRLLLDIKTHCPKVEMVQLANSGQVTGIGLMALVNERGRGLERICVDDCPALSADAVDRARMALMHSSSTSSDDSNSHKNTAELVNTSVHIMDGQAVTRTLDEVQAIERLTLDSLVTTAPTPSPAEIIENQVPDRSQNTAPGPVDASARGRHDTGGRKSLGIMDLQDYPQQHDQTQQPILQESSSEQDMSFANIVSPQPDQHSFAPSSPVSTNPFRRSLSVSPRPSNSTPSTHNIDFRGEDPFSISATSSQGASPNPRSPNLATTPSATTPGLDSTTDVPPELFPPPAYVQVEGSSSTADILRAFDPLLPQSTITQSTITPAVETSVIVAPTNSTEPLGTTQVQPTSSWQSEDVNQYVLKPIDWIDPTTSTEKRIKIITQNGKIAITPYDRPAIAYDHLLEILADYLLNEDFTDPDPFSSSATQRIGQRVESEKIKTRLEIESALRLLPHLEHGLDVNVYFKSIRGFEPTAELGLFHTFGVELVHGWVVSPEADAAMFALVDGPAGITSYNKAVECIVSGDDAGGGLVVEDVRGNVAPIQLSSHHHALGSSSRASTQDEALQNEKITQALIVQEFMNITKTQLTHYGLHVLQESLPEGHLCAFFRNNHA</sequence>
<dbReference type="InterPro" id="IPR007518">
    <property type="entry name" value="MINDY"/>
</dbReference>